<dbReference type="OMA" id="YCPYLST"/>
<evidence type="ECO:0000256" key="1">
    <source>
        <dbReference type="SAM" id="MobiDB-lite"/>
    </source>
</evidence>
<dbReference type="AlphaFoldDB" id="A0A8C5ABK9"/>
<reference evidence="2" key="2">
    <citation type="submission" date="2025-09" db="UniProtKB">
        <authorList>
            <consortium name="Ensembl"/>
        </authorList>
    </citation>
    <scope>IDENTIFICATION</scope>
</reference>
<evidence type="ECO:0000313" key="3">
    <source>
        <dbReference type="Proteomes" id="UP000694546"/>
    </source>
</evidence>
<feature type="compositionally biased region" description="Basic and acidic residues" evidence="1">
    <location>
        <begin position="227"/>
        <end position="238"/>
    </location>
</feature>
<dbReference type="Pfam" id="PF17663">
    <property type="entry name" value="DUF5525"/>
    <property type="match status" value="1"/>
</dbReference>
<name>A0A8C5ABK9_GADMO</name>
<dbReference type="PANTHER" id="PTHR28422">
    <property type="entry name" value="SIMILAR TO HUMAN CHROMOSOME 15 OPEN READING FRAME 39"/>
    <property type="match status" value="1"/>
</dbReference>
<proteinExistence type="predicted"/>
<sequence>MMESQRAPSLKVPAAQSKMLLFEETPVGAMPGFLGPRGQKYPVPYYAYDPREKDEAGLILAWSGPSAGLTEGRSAVSHQSGMRGNSQSVYQPYKKTFSPEECHSRSPSVCGTPGKPVSSQYARSPDMSSPLACSSTSVINQTAGRSSASQSPQTSMHLAIPKAVYGQRPCCSERGCVLGQRYGVEHVTQRVPSAVHESDWMNTGAHYSRPSPIRRTAPESSPQQKGTHFEHGGEKPLPKDSNGGKYQNLGPCRARTIPGYFESPFSSYPCIPTHALFGSLTPQNLQTPPNGYHGLLPSHPHPFEHMTSTQHRLPSQVCQEPSPMSKYGHLPQHHGFYYPEENLRMEGASVCKNIEKMHRESASAFSNHLFKNVQEHPLLYQPDHGDTSMINSVAMPNPSFFRGLDPRYPVPRVHMTASQVRGSPKEQHTPLIYHTNGLTTSPVGQPHGSPVYLHNDRGSARSHDKPCGSPLNMHVEAKRPSGHVEKLYLSPGRLPRNKVPHNSPHGERFSTPPTITPDRPLDYSCHKVHVITSKQSKDHTDHTAVQMSPTHYGERIHKVYSHGHNRASTTDTSSLVTNEDHGTSPSCFSTTAFKGKLKRSNSQVPNDFTTKPIKMEKCDSPDEELLMKRQKLELEGDIMKNDNSTDHHPMPIIDNVFSLAPYRALLQASGMLLSSKRLWSIDQCTKPCEDKTDPSIQDKGPREEAEPPYEGPVPKELLFSNTTTVKPTSDLIEQKAMKVEKQELETDDCVNSHSKVISADCSEAAVKGEAAEVSIPDTGPMFVIKKCEPEEFDITPPNEVLDETSKTCHTTPDVGLESSHQEDVQPPPVQLEALSETSSKSTTPAVQSEDTLGTQSTPQFTISKYKLILPDTHGIASRRSIEKPAPQSNKPPIGAMVEVNIQPIVEVHKPPVQPIVVVNKPLTLPELLAEFKHPPPPQTPPIHVRERFLKLHHCLCNLVTEVVSVSPEQALRDWICQGEKVHSALSANKNHRISCLPGVEAGQAWFNVQIQLALDKVLLRIEEYISQEQCPFPHVMRTGAVFIPMMVVKKLLFPQVQGGHIDQVLQNRKVELRPTTLSEEKHLTQLHRQAFSSKLRRLMSLKHLPHIYTDVLNLFHHACVSKRLGVKLDGFLKTELEDRSEDPEGLNTPAYIKVFLAEH</sequence>
<protein>
    <submittedName>
        <fullName evidence="2">Uncharacterized protein</fullName>
    </submittedName>
</protein>
<gene>
    <name evidence="2" type="primary">c9h15orf39</name>
</gene>
<dbReference type="Ensembl" id="ENSGMOT00000039128.1">
    <property type="protein sequence ID" value="ENSGMOP00000029088.1"/>
    <property type="gene ID" value="ENSGMOG00000036344.1"/>
</dbReference>
<feature type="region of interest" description="Disordered" evidence="1">
    <location>
        <begin position="202"/>
        <end position="246"/>
    </location>
</feature>
<feature type="compositionally biased region" description="Polar residues" evidence="1">
    <location>
        <begin position="835"/>
        <end position="857"/>
    </location>
</feature>
<organism evidence="2 3">
    <name type="scientific">Gadus morhua</name>
    <name type="common">Atlantic cod</name>
    <dbReference type="NCBI Taxonomy" id="8049"/>
    <lineage>
        <taxon>Eukaryota</taxon>
        <taxon>Metazoa</taxon>
        <taxon>Chordata</taxon>
        <taxon>Craniata</taxon>
        <taxon>Vertebrata</taxon>
        <taxon>Euteleostomi</taxon>
        <taxon>Actinopterygii</taxon>
        <taxon>Neopterygii</taxon>
        <taxon>Teleostei</taxon>
        <taxon>Neoteleostei</taxon>
        <taxon>Acanthomorphata</taxon>
        <taxon>Zeiogadaria</taxon>
        <taxon>Gadariae</taxon>
        <taxon>Gadiformes</taxon>
        <taxon>Gadoidei</taxon>
        <taxon>Gadidae</taxon>
        <taxon>Gadus</taxon>
    </lineage>
</organism>
<keyword evidence="3" id="KW-1185">Reference proteome</keyword>
<reference evidence="2" key="1">
    <citation type="submission" date="2025-08" db="UniProtKB">
        <authorList>
            <consortium name="Ensembl"/>
        </authorList>
    </citation>
    <scope>IDENTIFICATION</scope>
</reference>
<evidence type="ECO:0000313" key="2">
    <source>
        <dbReference type="Ensembl" id="ENSGMOP00000029088.1"/>
    </source>
</evidence>
<dbReference type="GeneTree" id="ENSGT00940000169185"/>
<feature type="region of interest" description="Disordered" evidence="1">
    <location>
        <begin position="794"/>
        <end position="857"/>
    </location>
</feature>
<dbReference type="PANTHER" id="PTHR28422:SF1">
    <property type="entry name" value="SIMILAR TO HUMAN CHROMOSOME 15 OPEN READING FRAME 39"/>
    <property type="match status" value="1"/>
</dbReference>
<accession>A0A8C5ABK9</accession>
<dbReference type="Proteomes" id="UP000694546">
    <property type="component" value="Chromosome 9"/>
</dbReference>
<dbReference type="InterPro" id="IPR037656">
    <property type="entry name" value="DUF5525"/>
</dbReference>
<feature type="region of interest" description="Disordered" evidence="1">
    <location>
        <begin position="688"/>
        <end position="713"/>
    </location>
</feature>
<feature type="region of interest" description="Disordered" evidence="1">
    <location>
        <begin position="494"/>
        <end position="517"/>
    </location>
</feature>
<feature type="region of interest" description="Disordered" evidence="1">
    <location>
        <begin position="102"/>
        <end position="127"/>
    </location>
</feature>